<evidence type="ECO:0000256" key="3">
    <source>
        <dbReference type="ARBA" id="ARBA00022989"/>
    </source>
</evidence>
<dbReference type="InterPro" id="IPR050125">
    <property type="entry name" value="GPCR_opsins"/>
</dbReference>
<accession>A0AAE0T1Y3</accession>
<dbReference type="GO" id="GO:0016020">
    <property type="term" value="C:membrane"/>
    <property type="evidence" value="ECO:0007669"/>
    <property type="project" value="UniProtKB-SubCell"/>
</dbReference>
<evidence type="ECO:0000259" key="9">
    <source>
        <dbReference type="PROSITE" id="PS50262"/>
    </source>
</evidence>
<keyword evidence="7" id="KW-0807">Transducer</keyword>
<evidence type="ECO:0000313" key="10">
    <source>
        <dbReference type="EMBL" id="KAK3601894.1"/>
    </source>
</evidence>
<dbReference type="Gene3D" id="1.20.1070.10">
    <property type="entry name" value="Rhodopsin 7-helix transmembrane proteins"/>
    <property type="match status" value="1"/>
</dbReference>
<dbReference type="GO" id="GO:0004930">
    <property type="term" value="F:G protein-coupled receptor activity"/>
    <property type="evidence" value="ECO:0007669"/>
    <property type="project" value="UniProtKB-KW"/>
</dbReference>
<dbReference type="InterPro" id="IPR027430">
    <property type="entry name" value="Retinal_BS"/>
</dbReference>
<name>A0AAE0T1Y3_9BIVA</name>
<keyword evidence="4" id="KW-0297">G-protein coupled receptor</keyword>
<dbReference type="InterPro" id="IPR017452">
    <property type="entry name" value="GPCR_Rhodpsn_7TM"/>
</dbReference>
<evidence type="ECO:0000256" key="1">
    <source>
        <dbReference type="ARBA" id="ARBA00004141"/>
    </source>
</evidence>
<protein>
    <recommendedName>
        <fullName evidence="9">G-protein coupled receptors family 1 profile domain-containing protein</fullName>
    </recommendedName>
</protein>
<evidence type="ECO:0000256" key="6">
    <source>
        <dbReference type="ARBA" id="ARBA00023170"/>
    </source>
</evidence>
<evidence type="ECO:0000313" key="11">
    <source>
        <dbReference type="Proteomes" id="UP001195483"/>
    </source>
</evidence>
<dbReference type="PROSITE" id="PS00238">
    <property type="entry name" value="OPSIN"/>
    <property type="match status" value="1"/>
</dbReference>
<evidence type="ECO:0000256" key="7">
    <source>
        <dbReference type="ARBA" id="ARBA00023224"/>
    </source>
</evidence>
<dbReference type="EMBL" id="JAEAOA010002350">
    <property type="protein sequence ID" value="KAK3601894.1"/>
    <property type="molecule type" value="Genomic_DNA"/>
</dbReference>
<evidence type="ECO:0000256" key="4">
    <source>
        <dbReference type="ARBA" id="ARBA00023040"/>
    </source>
</evidence>
<comment type="caution">
    <text evidence="10">The sequence shown here is derived from an EMBL/GenBank/DDBJ whole genome shotgun (WGS) entry which is preliminary data.</text>
</comment>
<dbReference type="PANTHER" id="PTHR24240">
    <property type="entry name" value="OPSIN"/>
    <property type="match status" value="1"/>
</dbReference>
<reference evidence="10" key="3">
    <citation type="submission" date="2023-05" db="EMBL/GenBank/DDBJ databases">
        <authorList>
            <person name="Smith C.H."/>
        </authorList>
    </citation>
    <scope>NUCLEOTIDE SEQUENCE</scope>
    <source>
        <strain evidence="10">CHS0354</strain>
        <tissue evidence="10">Mantle</tissue>
    </source>
</reference>
<keyword evidence="3" id="KW-1133">Transmembrane helix</keyword>
<dbReference type="Proteomes" id="UP001195483">
    <property type="component" value="Unassembled WGS sequence"/>
</dbReference>
<evidence type="ECO:0000256" key="5">
    <source>
        <dbReference type="ARBA" id="ARBA00023136"/>
    </source>
</evidence>
<sequence>MVMRVSSSFCATFIVFLFSWTPYCIVCFVGIFGDIHVIPPALQTLPAICAKSASVWNPIVYVATNKQLRIGFYNILPCDELKKLLMKREEGRVETTSEVSEGTETKGGNAVNPAS</sequence>
<evidence type="ECO:0000256" key="8">
    <source>
        <dbReference type="SAM" id="MobiDB-lite"/>
    </source>
</evidence>
<keyword evidence="5" id="KW-0472">Membrane</keyword>
<feature type="region of interest" description="Disordered" evidence="8">
    <location>
        <begin position="90"/>
        <end position="115"/>
    </location>
</feature>
<comment type="subcellular location">
    <subcellularLocation>
        <location evidence="1">Membrane</location>
        <topology evidence="1">Multi-pass membrane protein</topology>
    </subcellularLocation>
</comment>
<keyword evidence="2" id="KW-0812">Transmembrane</keyword>
<proteinExistence type="predicted"/>
<organism evidence="10 11">
    <name type="scientific">Potamilus streckersoni</name>
    <dbReference type="NCBI Taxonomy" id="2493646"/>
    <lineage>
        <taxon>Eukaryota</taxon>
        <taxon>Metazoa</taxon>
        <taxon>Spiralia</taxon>
        <taxon>Lophotrochozoa</taxon>
        <taxon>Mollusca</taxon>
        <taxon>Bivalvia</taxon>
        <taxon>Autobranchia</taxon>
        <taxon>Heteroconchia</taxon>
        <taxon>Palaeoheterodonta</taxon>
        <taxon>Unionida</taxon>
        <taxon>Unionoidea</taxon>
        <taxon>Unionidae</taxon>
        <taxon>Ambleminae</taxon>
        <taxon>Lampsilini</taxon>
        <taxon>Potamilus</taxon>
    </lineage>
</organism>
<feature type="domain" description="G-protein coupled receptors family 1 profile" evidence="9">
    <location>
        <begin position="1"/>
        <end position="61"/>
    </location>
</feature>
<reference evidence="10" key="1">
    <citation type="journal article" date="2021" name="Genome Biol. Evol.">
        <title>A High-Quality Reference Genome for a Parasitic Bivalve with Doubly Uniparental Inheritance (Bivalvia: Unionida).</title>
        <authorList>
            <person name="Smith C.H."/>
        </authorList>
    </citation>
    <scope>NUCLEOTIDE SEQUENCE</scope>
    <source>
        <strain evidence="10">CHS0354</strain>
    </source>
</reference>
<evidence type="ECO:0000256" key="2">
    <source>
        <dbReference type="ARBA" id="ARBA00022692"/>
    </source>
</evidence>
<gene>
    <name evidence="10" type="ORF">CHS0354_041831</name>
</gene>
<dbReference type="PROSITE" id="PS50262">
    <property type="entry name" value="G_PROTEIN_RECEP_F1_2"/>
    <property type="match status" value="1"/>
</dbReference>
<dbReference type="AlphaFoldDB" id="A0AAE0T1Y3"/>
<keyword evidence="6" id="KW-0675">Receptor</keyword>
<keyword evidence="11" id="KW-1185">Reference proteome</keyword>
<dbReference type="SUPFAM" id="SSF81321">
    <property type="entry name" value="Family A G protein-coupled receptor-like"/>
    <property type="match status" value="1"/>
</dbReference>
<reference evidence="10" key="2">
    <citation type="journal article" date="2021" name="Genome Biol. Evol.">
        <title>Developing a high-quality reference genome for a parasitic bivalve with doubly uniparental inheritance (Bivalvia: Unionida).</title>
        <authorList>
            <person name="Smith C.H."/>
        </authorList>
    </citation>
    <scope>NUCLEOTIDE SEQUENCE</scope>
    <source>
        <strain evidence="10">CHS0354</strain>
        <tissue evidence="10">Mantle</tissue>
    </source>
</reference>